<evidence type="ECO:0000256" key="1">
    <source>
        <dbReference type="SAM" id="SignalP"/>
    </source>
</evidence>
<keyword evidence="3" id="KW-1185">Reference proteome</keyword>
<evidence type="ECO:0000313" key="3">
    <source>
        <dbReference type="Proteomes" id="UP001500190"/>
    </source>
</evidence>
<comment type="caution">
    <text evidence="2">The sequence shown here is derived from an EMBL/GenBank/DDBJ whole genome shotgun (WGS) entry which is preliminary data.</text>
</comment>
<protein>
    <recommendedName>
        <fullName evidence="4">LGFP repeat-containing protein</fullName>
    </recommendedName>
</protein>
<feature type="signal peptide" evidence="1">
    <location>
        <begin position="1"/>
        <end position="23"/>
    </location>
</feature>
<organism evidence="2 3">
    <name type="scientific">Kribbella karoonensis</name>
    <dbReference type="NCBI Taxonomy" id="324851"/>
    <lineage>
        <taxon>Bacteria</taxon>
        <taxon>Bacillati</taxon>
        <taxon>Actinomycetota</taxon>
        <taxon>Actinomycetes</taxon>
        <taxon>Propionibacteriales</taxon>
        <taxon>Kribbellaceae</taxon>
        <taxon>Kribbella</taxon>
    </lineage>
</organism>
<dbReference type="Proteomes" id="UP001500190">
    <property type="component" value="Unassembled WGS sequence"/>
</dbReference>
<name>A0ABN2E6T4_9ACTN</name>
<evidence type="ECO:0000313" key="2">
    <source>
        <dbReference type="EMBL" id="GAA1597934.1"/>
    </source>
</evidence>
<dbReference type="RefSeq" id="WP_344195713.1">
    <property type="nucleotide sequence ID" value="NZ_BAAAND010000008.1"/>
</dbReference>
<gene>
    <name evidence="2" type="ORF">GCM10009742_51480</name>
</gene>
<accession>A0ABN2E6T4</accession>
<keyword evidence="1" id="KW-0732">Signal</keyword>
<dbReference type="EMBL" id="BAAAND010000008">
    <property type="protein sequence ID" value="GAA1597934.1"/>
    <property type="molecule type" value="Genomic_DNA"/>
</dbReference>
<sequence>MHRRTAAAALLTAGLLAPLPANAQPTNTARATAACQLSLGSVNAGGDHTGQGITAGTPPTASTKRIEAAKRFAPGLTRLHSTWVIEPEVPEDWAHYGEVVLGSTMYSAIYRTGAVPSDEVTFHRVGGGWDKFTYFEESTYDEGAAANFAHTHYYGLRNDGTLFRWRDGWKADGSYPGFSAVKTMTLISQTRTYDTFLANTRGGALYTIRIPVSSPMKPIVKQVRTRTWQGFESLVAERCGQYGVLLLGIDKDTKTGYLYAVGHANGTSTVINSLGKVPTTFDDQTYFRWTSVAWADPPLNGE</sequence>
<reference evidence="2 3" key="1">
    <citation type="journal article" date="2019" name="Int. J. Syst. Evol. Microbiol.">
        <title>The Global Catalogue of Microorganisms (GCM) 10K type strain sequencing project: providing services to taxonomists for standard genome sequencing and annotation.</title>
        <authorList>
            <consortium name="The Broad Institute Genomics Platform"/>
            <consortium name="The Broad Institute Genome Sequencing Center for Infectious Disease"/>
            <person name="Wu L."/>
            <person name="Ma J."/>
        </authorList>
    </citation>
    <scope>NUCLEOTIDE SEQUENCE [LARGE SCALE GENOMIC DNA]</scope>
    <source>
        <strain evidence="2 3">JCM 14304</strain>
    </source>
</reference>
<feature type="chain" id="PRO_5045828890" description="LGFP repeat-containing protein" evidence="1">
    <location>
        <begin position="24"/>
        <end position="302"/>
    </location>
</feature>
<proteinExistence type="predicted"/>
<evidence type="ECO:0008006" key="4">
    <source>
        <dbReference type="Google" id="ProtNLM"/>
    </source>
</evidence>